<gene>
    <name evidence="1" type="ORF">GNZ13_49435</name>
</gene>
<dbReference type="AlphaFoldDB" id="A0A972NZZ7"/>
<dbReference type="RefSeq" id="WP_172178783.1">
    <property type="nucleotide sequence ID" value="NZ_WOEZ01000312.1"/>
</dbReference>
<name>A0A972NZZ7_9BURK</name>
<evidence type="ECO:0000313" key="1">
    <source>
        <dbReference type="EMBL" id="NPT62326.1"/>
    </source>
</evidence>
<sequence length="82" mass="9206">MLRIRSPRITAQLADTEMCADYCEETGCLRILQQGVVVREWLPPNSWMAIASVAGARNWGTRPDSNELRALLESEVSLMLVD</sequence>
<proteinExistence type="predicted"/>
<dbReference type="EMBL" id="WOEZ01000312">
    <property type="protein sequence ID" value="NPT62326.1"/>
    <property type="molecule type" value="Genomic_DNA"/>
</dbReference>
<keyword evidence="2" id="KW-1185">Reference proteome</keyword>
<evidence type="ECO:0000313" key="2">
    <source>
        <dbReference type="Proteomes" id="UP000655523"/>
    </source>
</evidence>
<accession>A0A972NZZ7</accession>
<protein>
    <submittedName>
        <fullName evidence="1">Uncharacterized protein</fullName>
    </submittedName>
</protein>
<reference evidence="1 2" key="1">
    <citation type="submission" date="2019-11" db="EMBL/GenBank/DDBJ databases">
        <title>Metabolism of dissolved organic matter in forest soils.</title>
        <authorList>
            <person name="Cyle K.T."/>
            <person name="Wilhelm R.C."/>
            <person name="Martinez C.E."/>
        </authorList>
    </citation>
    <scope>NUCLEOTIDE SEQUENCE [LARGE SCALE GENOMIC DNA]</scope>
    <source>
        <strain evidence="1 2">5N</strain>
    </source>
</reference>
<comment type="caution">
    <text evidence="1">The sequence shown here is derived from an EMBL/GenBank/DDBJ whole genome shotgun (WGS) entry which is preliminary data.</text>
</comment>
<organism evidence="1 2">
    <name type="scientific">Paraburkholderia elongata</name>
    <dbReference type="NCBI Taxonomy" id="2675747"/>
    <lineage>
        <taxon>Bacteria</taxon>
        <taxon>Pseudomonadati</taxon>
        <taxon>Pseudomonadota</taxon>
        <taxon>Betaproteobacteria</taxon>
        <taxon>Burkholderiales</taxon>
        <taxon>Burkholderiaceae</taxon>
        <taxon>Paraburkholderia</taxon>
    </lineage>
</organism>
<dbReference type="Proteomes" id="UP000655523">
    <property type="component" value="Unassembled WGS sequence"/>
</dbReference>